<comment type="function">
    <text evidence="11">Claudins function as major constituents of the tight junction complexes that regulate the permeability of epithelia.</text>
</comment>
<comment type="function">
    <text evidence="1">Plays a major role in tight junction-specific obliteration of the intercellular space, through calcium-independent cell-adhesion activity.</text>
</comment>
<proteinExistence type="inferred from homology"/>
<evidence type="ECO:0000256" key="9">
    <source>
        <dbReference type="ARBA" id="ARBA00023136"/>
    </source>
</evidence>
<evidence type="ECO:0000256" key="3">
    <source>
        <dbReference type="ARBA" id="ARBA00022427"/>
    </source>
</evidence>
<sequence length="247" mass="26659">MALMCRQIIGSGASCAGWAGLMVATATSDWVRTCDYSLAACLRMDELVSKGLWAECIISPALYHCGAREQILTLPAYVQTSRALMVCACLLGLPAMLLVLMSMPCIRLQNDSSAIRQRRSRVGGVLFLSLCGVISTVWFPVGAHKDGGLMSFGFSLYAGWVGTALCLLGGIMILFCHFLSPGSPMRENSFYFSRQASRAGPLEPPGNHAKSARMRHLLLKRTLSSHTCLVSAAPAQKSHVHGFKKST</sequence>
<dbReference type="Pfam" id="PF00822">
    <property type="entry name" value="PMP22_Claudin"/>
    <property type="match status" value="1"/>
</dbReference>
<evidence type="ECO:0000313" key="12">
    <source>
        <dbReference type="Ensembl" id="ENSTRUP00000005939.2"/>
    </source>
</evidence>
<accession>H2S0L8</accession>
<name>H2S0L8_TAKRU</name>
<evidence type="ECO:0000313" key="13">
    <source>
        <dbReference type="Proteomes" id="UP000005226"/>
    </source>
</evidence>
<dbReference type="PANTHER" id="PTHR12002">
    <property type="entry name" value="CLAUDIN"/>
    <property type="match status" value="1"/>
</dbReference>
<dbReference type="InterPro" id="IPR004031">
    <property type="entry name" value="PMP22/EMP/MP20/Claudin"/>
</dbReference>
<dbReference type="AlphaFoldDB" id="H2S0L8"/>
<reference evidence="12 13" key="1">
    <citation type="journal article" date="2011" name="Genome Biol. Evol.">
        <title>Integration of the genetic map and genome assembly of fugu facilitates insights into distinct features of genome evolution in teleosts and mammals.</title>
        <authorList>
            <person name="Kai W."/>
            <person name="Kikuchi K."/>
            <person name="Tohari S."/>
            <person name="Chew A.K."/>
            <person name="Tay A."/>
            <person name="Fujiwara A."/>
            <person name="Hosoya S."/>
            <person name="Suetake H."/>
            <person name="Naruse K."/>
            <person name="Brenner S."/>
            <person name="Suzuki Y."/>
            <person name="Venkatesh B."/>
        </authorList>
    </citation>
    <scope>NUCLEOTIDE SEQUENCE [LARGE SCALE GENOMIC DNA]</scope>
</reference>
<dbReference type="Proteomes" id="UP000005226">
    <property type="component" value="Chromosome 10"/>
</dbReference>
<keyword evidence="3 11" id="KW-0796">Tight junction</keyword>
<dbReference type="PRINTS" id="PR01384">
    <property type="entry name" value="CLAUDIN11"/>
</dbReference>
<keyword evidence="6 11" id="KW-0812">Transmembrane</keyword>
<evidence type="ECO:0000256" key="10">
    <source>
        <dbReference type="ARBA" id="ARBA00046524"/>
    </source>
</evidence>
<comment type="similarity">
    <text evidence="2 11">Belongs to the claudin family.</text>
</comment>
<dbReference type="Ensembl" id="ENSTRUT00000005975.3">
    <property type="protein sequence ID" value="ENSTRUP00000005939.2"/>
    <property type="gene ID" value="ENSTRUG00000002558.3"/>
</dbReference>
<dbReference type="InterPro" id="IPR017974">
    <property type="entry name" value="Claudin_CS"/>
</dbReference>
<dbReference type="GO" id="GO:0005923">
    <property type="term" value="C:bicellular tight junction"/>
    <property type="evidence" value="ECO:0007669"/>
    <property type="project" value="UniProtKB-SubCell"/>
</dbReference>
<comment type="subunit">
    <text evidence="10">Interacts with tetraspanin-3/TSPAN3. Interacts with OCLN.</text>
</comment>
<evidence type="ECO:0000256" key="7">
    <source>
        <dbReference type="ARBA" id="ARBA00022949"/>
    </source>
</evidence>
<keyword evidence="8 11" id="KW-1133">Transmembrane helix</keyword>
<protein>
    <recommendedName>
        <fullName evidence="11">Claudin</fullName>
    </recommendedName>
</protein>
<reference evidence="12" key="3">
    <citation type="submission" date="2025-09" db="UniProtKB">
        <authorList>
            <consortium name="Ensembl"/>
        </authorList>
    </citation>
    <scope>IDENTIFICATION</scope>
</reference>
<evidence type="ECO:0000256" key="1">
    <source>
        <dbReference type="ARBA" id="ARBA00002246"/>
    </source>
</evidence>
<feature type="transmembrane region" description="Helical" evidence="11">
    <location>
        <begin position="122"/>
        <end position="142"/>
    </location>
</feature>
<dbReference type="PRINTS" id="PR01077">
    <property type="entry name" value="CLAUDIN"/>
</dbReference>
<comment type="caution">
    <text evidence="11">Lacks conserved residue(s) required for the propagation of feature annotation.</text>
</comment>
<dbReference type="Gene3D" id="1.20.140.150">
    <property type="match status" value="1"/>
</dbReference>
<evidence type="ECO:0000256" key="4">
    <source>
        <dbReference type="ARBA" id="ARBA00022475"/>
    </source>
</evidence>
<feature type="transmembrane region" description="Helical" evidence="11">
    <location>
        <begin position="154"/>
        <end position="179"/>
    </location>
</feature>
<dbReference type="PROSITE" id="PS01346">
    <property type="entry name" value="CLAUDIN"/>
    <property type="match status" value="1"/>
</dbReference>
<dbReference type="InterPro" id="IPR006187">
    <property type="entry name" value="Claudin"/>
</dbReference>
<dbReference type="GeneTree" id="ENSGT00890000139496"/>
<dbReference type="GO" id="GO:0005198">
    <property type="term" value="F:structural molecule activity"/>
    <property type="evidence" value="ECO:0007669"/>
    <property type="project" value="InterPro"/>
</dbReference>
<keyword evidence="13" id="KW-1185">Reference proteome</keyword>
<organism evidence="12 13">
    <name type="scientific">Takifugu rubripes</name>
    <name type="common">Japanese pufferfish</name>
    <name type="synonym">Fugu rubripes</name>
    <dbReference type="NCBI Taxonomy" id="31033"/>
    <lineage>
        <taxon>Eukaryota</taxon>
        <taxon>Metazoa</taxon>
        <taxon>Chordata</taxon>
        <taxon>Craniata</taxon>
        <taxon>Vertebrata</taxon>
        <taxon>Euteleostomi</taxon>
        <taxon>Actinopterygii</taxon>
        <taxon>Neopterygii</taxon>
        <taxon>Teleostei</taxon>
        <taxon>Neoteleostei</taxon>
        <taxon>Acanthomorphata</taxon>
        <taxon>Eupercaria</taxon>
        <taxon>Tetraodontiformes</taxon>
        <taxon>Tetradontoidea</taxon>
        <taxon>Tetraodontidae</taxon>
        <taxon>Takifugu</taxon>
    </lineage>
</organism>
<keyword evidence="4 11" id="KW-1003">Cell membrane</keyword>
<dbReference type="InterPro" id="IPR003555">
    <property type="entry name" value="Claudin11"/>
</dbReference>
<keyword evidence="9 11" id="KW-0472">Membrane</keyword>
<dbReference type="OMA" id="MAHICRQ"/>
<evidence type="ECO:0000256" key="2">
    <source>
        <dbReference type="ARBA" id="ARBA00008295"/>
    </source>
</evidence>
<feature type="transmembrane region" description="Helical" evidence="11">
    <location>
        <begin position="83"/>
        <end position="101"/>
    </location>
</feature>
<gene>
    <name evidence="12" type="primary">cldn11b</name>
</gene>
<comment type="subcellular location">
    <subcellularLocation>
        <location evidence="11">Cell junction</location>
        <location evidence="11">Tight junction</location>
    </subcellularLocation>
    <subcellularLocation>
        <location evidence="11">Cell membrane</location>
        <topology evidence="11">Multi-pass membrane protein</topology>
    </subcellularLocation>
</comment>
<keyword evidence="5" id="KW-0597">Phosphoprotein</keyword>
<dbReference type="STRING" id="31033.ENSTRUP00000005939"/>
<reference evidence="12" key="2">
    <citation type="submission" date="2025-08" db="UniProtKB">
        <authorList>
            <consortium name="Ensembl"/>
        </authorList>
    </citation>
    <scope>IDENTIFICATION</scope>
</reference>
<evidence type="ECO:0000256" key="5">
    <source>
        <dbReference type="ARBA" id="ARBA00022553"/>
    </source>
</evidence>
<dbReference type="InParanoid" id="H2S0L8"/>
<keyword evidence="7 11" id="KW-0965">Cell junction</keyword>
<evidence type="ECO:0000256" key="8">
    <source>
        <dbReference type="ARBA" id="ARBA00022989"/>
    </source>
</evidence>
<evidence type="ECO:0000256" key="11">
    <source>
        <dbReference type="RuleBase" id="RU060637"/>
    </source>
</evidence>
<evidence type="ECO:0000256" key="6">
    <source>
        <dbReference type="ARBA" id="ARBA00022692"/>
    </source>
</evidence>
<dbReference type="GO" id="GO:0005886">
    <property type="term" value="C:plasma membrane"/>
    <property type="evidence" value="ECO:0007669"/>
    <property type="project" value="UniProtKB-SubCell"/>
</dbReference>